<protein>
    <submittedName>
        <fullName evidence="1">Uncharacterized protein</fullName>
    </submittedName>
</protein>
<dbReference type="EMBL" id="NQMC01000134">
    <property type="protein sequence ID" value="TYD39941.1"/>
    <property type="molecule type" value="Genomic_DNA"/>
</dbReference>
<evidence type="ECO:0000313" key="2">
    <source>
        <dbReference type="Proteomes" id="UP000323129"/>
    </source>
</evidence>
<dbReference type="Proteomes" id="UP000323129">
    <property type="component" value="Unassembled WGS sequence"/>
</dbReference>
<accession>A0ABY3MFP4</accession>
<organism evidence="1 2">
    <name type="scientific">Aeromonas veronii</name>
    <dbReference type="NCBI Taxonomy" id="654"/>
    <lineage>
        <taxon>Bacteria</taxon>
        <taxon>Pseudomonadati</taxon>
        <taxon>Pseudomonadota</taxon>
        <taxon>Gammaproteobacteria</taxon>
        <taxon>Aeromonadales</taxon>
        <taxon>Aeromonadaceae</taxon>
        <taxon>Aeromonas</taxon>
    </lineage>
</organism>
<gene>
    <name evidence="1" type="ORF">CJF24_21690</name>
</gene>
<comment type="caution">
    <text evidence="1">The sequence shown here is derived from an EMBL/GenBank/DDBJ whole genome shotgun (WGS) entry which is preliminary data.</text>
</comment>
<sequence length="73" mass="7848">MFNQKRGKKTILEAKAPDCSTGTVHTDWSFDGTSLLGIFIDFGIFTIPIDFATGGAMAAEQTIYTVNPICSAD</sequence>
<proteinExistence type="predicted"/>
<evidence type="ECO:0000313" key="1">
    <source>
        <dbReference type="EMBL" id="TYD39941.1"/>
    </source>
</evidence>
<name>A0ABY3MFP4_AERVE</name>
<reference evidence="1 2" key="1">
    <citation type="submission" date="2017-08" db="EMBL/GenBank/DDBJ databases">
        <title>Aeromonas veronii bv sobria strain NS22 whole genome sequencing.</title>
        <authorList>
            <person name="Katharios P."/>
            <person name="Ha V.Q."/>
            <person name="Smyrli M."/>
        </authorList>
    </citation>
    <scope>NUCLEOTIDE SEQUENCE [LARGE SCALE GENOMIC DNA]</scope>
    <source>
        <strain evidence="1 2">NS22</strain>
    </source>
</reference>
<keyword evidence="2" id="KW-1185">Reference proteome</keyword>